<accession>A0ABD3SBW4</accession>
<feature type="domain" description="EF-hand" evidence="4">
    <location>
        <begin position="513"/>
        <end position="548"/>
    </location>
</feature>
<evidence type="ECO:0000313" key="5">
    <source>
        <dbReference type="EMBL" id="KAL3821891.1"/>
    </source>
</evidence>
<organism evidence="5 6">
    <name type="scientific">Cyclostephanos tholiformis</name>
    <dbReference type="NCBI Taxonomy" id="382380"/>
    <lineage>
        <taxon>Eukaryota</taxon>
        <taxon>Sar</taxon>
        <taxon>Stramenopiles</taxon>
        <taxon>Ochrophyta</taxon>
        <taxon>Bacillariophyta</taxon>
        <taxon>Coscinodiscophyceae</taxon>
        <taxon>Thalassiosirophycidae</taxon>
        <taxon>Stephanodiscales</taxon>
        <taxon>Stephanodiscaceae</taxon>
        <taxon>Cyclostephanos</taxon>
    </lineage>
</organism>
<name>A0ABD3SBW4_9STRA</name>
<evidence type="ECO:0000256" key="2">
    <source>
        <dbReference type="ARBA" id="ARBA00022737"/>
    </source>
</evidence>
<evidence type="ECO:0000259" key="4">
    <source>
        <dbReference type="PROSITE" id="PS50222"/>
    </source>
</evidence>
<dbReference type="PANTHER" id="PTHR10827">
    <property type="entry name" value="RETICULOCALBIN"/>
    <property type="match status" value="1"/>
</dbReference>
<dbReference type="Pfam" id="PF13499">
    <property type="entry name" value="EF-hand_7"/>
    <property type="match status" value="2"/>
</dbReference>
<protein>
    <recommendedName>
        <fullName evidence="4">EF-hand domain-containing protein</fullName>
    </recommendedName>
</protein>
<evidence type="ECO:0000256" key="1">
    <source>
        <dbReference type="ARBA" id="ARBA00022723"/>
    </source>
</evidence>
<keyword evidence="3" id="KW-0106">Calcium</keyword>
<dbReference type="SMART" id="SM00054">
    <property type="entry name" value="EFh"/>
    <property type="match status" value="4"/>
</dbReference>
<proteinExistence type="predicted"/>
<reference evidence="5 6" key="1">
    <citation type="submission" date="2024-10" db="EMBL/GenBank/DDBJ databases">
        <title>Updated reference genomes for cyclostephanoid diatoms.</title>
        <authorList>
            <person name="Roberts W.R."/>
            <person name="Alverson A.J."/>
        </authorList>
    </citation>
    <scope>NUCLEOTIDE SEQUENCE [LARGE SCALE GENOMIC DNA]</scope>
    <source>
        <strain evidence="5 6">AJA228-03</strain>
    </source>
</reference>
<evidence type="ECO:0000313" key="6">
    <source>
        <dbReference type="Proteomes" id="UP001530377"/>
    </source>
</evidence>
<dbReference type="AlphaFoldDB" id="A0ABD3SBW4"/>
<dbReference type="PROSITE" id="PS00018">
    <property type="entry name" value="EF_HAND_1"/>
    <property type="match status" value="4"/>
</dbReference>
<keyword evidence="2" id="KW-0677">Repeat</keyword>
<dbReference type="InterPro" id="IPR018247">
    <property type="entry name" value="EF_Hand_1_Ca_BS"/>
</dbReference>
<keyword evidence="1" id="KW-0479">Metal-binding</keyword>
<sequence>MTLLHVCTGFTVLTVQRPTTMSSNYRFTLRYKEDDKNVAEVTLTKSLDPTLCKDETFSIMDSDAAAAVVAYAQKKQSLRPLTFEVDIKNYLDSDRPYYALENEHAIVDDETGEITGFVCTGKVEIPAGRESFGVPFAECLRHAGVAGSVAALLRNPRKKRHFYPASQYDVDVHPYKGKVMEKLAGISGGDQFYRTIKGNDPVIFARCIDFSKKMAKIEFLLENDDGTWRVIFDSHIVPELLFQKMYPPHPVLPESVDPKGGNPYGELGAMSNITRVWAFAGECLTMEATLPPTKSFDCGGHFYNTPTLPHSIMVFHNCDLIGQALSEFADVDLPFKRSDFGQDHGMKILSWTCLPETLHFPDSGGLKLQAKVFLSKGDLGKPGSSYVTESVVKQAETGRVIYKASGTFILNPIRFLATEFRRAIANKEFEVLWEKLDINCDGVVSREELRQFVRSSGMVDLDDREFDILFGTIDTDRSGELSIEEVTEYFHSLHLGVKEDFGESVIKYLSGESTKDVMASLWSKLDINGDGVVSLEELDLFVTSELTEFSRKDAKVLHNAIDSNRDGVVSFSEFKSFLHSLKQPVRPRQRHVIPHQAQFDFLPPQFRALIHESVLDVYVTFVEYPRVIIVGILDDAIPKYHLILGIRRRGIGSDDVHE</sequence>
<dbReference type="PANTHER" id="PTHR10827:SF98">
    <property type="entry name" value="45 KDA CALCIUM-BINDING PROTEIN"/>
    <property type="match status" value="1"/>
</dbReference>
<keyword evidence="6" id="KW-1185">Reference proteome</keyword>
<gene>
    <name evidence="5" type="ORF">ACHAXA_008425</name>
</gene>
<dbReference type="InterPro" id="IPR011992">
    <property type="entry name" value="EF-hand-dom_pair"/>
</dbReference>
<evidence type="ECO:0000256" key="3">
    <source>
        <dbReference type="ARBA" id="ARBA00022837"/>
    </source>
</evidence>
<dbReference type="InterPro" id="IPR002048">
    <property type="entry name" value="EF_hand_dom"/>
</dbReference>
<dbReference type="SUPFAM" id="SSF47473">
    <property type="entry name" value="EF-hand"/>
    <property type="match status" value="1"/>
</dbReference>
<dbReference type="PROSITE" id="PS50222">
    <property type="entry name" value="EF_HAND_2"/>
    <property type="match status" value="4"/>
</dbReference>
<feature type="domain" description="EF-hand" evidence="4">
    <location>
        <begin position="424"/>
        <end position="459"/>
    </location>
</feature>
<feature type="domain" description="EF-hand" evidence="4">
    <location>
        <begin position="549"/>
        <end position="584"/>
    </location>
</feature>
<dbReference type="Proteomes" id="UP001530377">
    <property type="component" value="Unassembled WGS sequence"/>
</dbReference>
<comment type="caution">
    <text evidence="5">The sequence shown here is derived from an EMBL/GenBank/DDBJ whole genome shotgun (WGS) entry which is preliminary data.</text>
</comment>
<dbReference type="GO" id="GO:0046872">
    <property type="term" value="F:metal ion binding"/>
    <property type="evidence" value="ECO:0007669"/>
    <property type="project" value="UniProtKB-KW"/>
</dbReference>
<feature type="domain" description="EF-hand" evidence="4">
    <location>
        <begin position="461"/>
        <end position="496"/>
    </location>
</feature>
<dbReference type="EMBL" id="JALLPB020000080">
    <property type="protein sequence ID" value="KAL3821891.1"/>
    <property type="molecule type" value="Genomic_DNA"/>
</dbReference>
<dbReference type="Gene3D" id="1.10.238.10">
    <property type="entry name" value="EF-hand"/>
    <property type="match status" value="2"/>
</dbReference>